<evidence type="ECO:0000313" key="3">
    <source>
        <dbReference type="Proteomes" id="UP000293360"/>
    </source>
</evidence>
<name>A0A4Q4TMC7_9PEZI</name>
<feature type="compositionally biased region" description="Basic and acidic residues" evidence="1">
    <location>
        <begin position="102"/>
        <end position="111"/>
    </location>
</feature>
<gene>
    <name evidence="2" type="ORF">DL764_002576</name>
</gene>
<organism evidence="2 3">
    <name type="scientific">Monosporascus ibericus</name>
    <dbReference type="NCBI Taxonomy" id="155417"/>
    <lineage>
        <taxon>Eukaryota</taxon>
        <taxon>Fungi</taxon>
        <taxon>Dikarya</taxon>
        <taxon>Ascomycota</taxon>
        <taxon>Pezizomycotina</taxon>
        <taxon>Sordariomycetes</taxon>
        <taxon>Xylariomycetidae</taxon>
        <taxon>Xylariales</taxon>
        <taxon>Xylariales incertae sedis</taxon>
        <taxon>Monosporascus</taxon>
    </lineage>
</organism>
<evidence type="ECO:0000313" key="2">
    <source>
        <dbReference type="EMBL" id="RYP07324.1"/>
    </source>
</evidence>
<proteinExistence type="predicted"/>
<dbReference type="AlphaFoldDB" id="A0A4Q4TMC7"/>
<evidence type="ECO:0000256" key="1">
    <source>
        <dbReference type="SAM" id="MobiDB-lite"/>
    </source>
</evidence>
<dbReference type="EMBL" id="QJNU01000100">
    <property type="protein sequence ID" value="RYP07324.1"/>
    <property type="molecule type" value="Genomic_DNA"/>
</dbReference>
<comment type="caution">
    <text evidence="2">The sequence shown here is derived from an EMBL/GenBank/DDBJ whole genome shotgun (WGS) entry which is preliminary data.</text>
</comment>
<keyword evidence="3" id="KW-1185">Reference proteome</keyword>
<reference evidence="2 3" key="1">
    <citation type="submission" date="2018-06" db="EMBL/GenBank/DDBJ databases">
        <title>Complete Genomes of Monosporascus.</title>
        <authorList>
            <person name="Robinson A.J."/>
            <person name="Natvig D.O."/>
        </authorList>
    </citation>
    <scope>NUCLEOTIDE SEQUENCE [LARGE SCALE GENOMIC DNA]</scope>
    <source>
        <strain evidence="2 3">CBS 110550</strain>
    </source>
</reference>
<sequence length="147" mass="15411">MWEPRYNVITGSLQLLGALMTKQVRTFYVAAAAEAAAATVNSVPEPEPKLEPKGPPTPDPAAELFIPARPPRQRPVQGARPALIRPFAVRLVAALEAGDRPAVRSAAREAENEGEEEGQVGAPAGAPAAVRGQVLGLVGQILDLLLP</sequence>
<accession>A0A4Q4TMC7</accession>
<feature type="region of interest" description="Disordered" evidence="1">
    <location>
        <begin position="39"/>
        <end position="62"/>
    </location>
</feature>
<protein>
    <submittedName>
        <fullName evidence="2">Uncharacterized protein</fullName>
    </submittedName>
</protein>
<dbReference type="Proteomes" id="UP000293360">
    <property type="component" value="Unassembled WGS sequence"/>
</dbReference>
<feature type="region of interest" description="Disordered" evidence="1">
    <location>
        <begin position="102"/>
        <end position="123"/>
    </location>
</feature>
<dbReference type="OrthoDB" id="4779809at2759"/>